<proteinExistence type="predicted"/>
<protein>
    <submittedName>
        <fullName evidence="1">Uncharacterized protein</fullName>
    </submittedName>
</protein>
<dbReference type="EMBL" id="AP028907">
    <property type="protein sequence ID" value="BES82027.1"/>
    <property type="molecule type" value="Genomic_DNA"/>
</dbReference>
<accession>A0ABM8IWU5</accession>
<organism evidence="1 2">
    <name type="scientific">Pyrodictium abyssi</name>
    <dbReference type="NCBI Taxonomy" id="54256"/>
    <lineage>
        <taxon>Archaea</taxon>
        <taxon>Thermoproteota</taxon>
        <taxon>Thermoprotei</taxon>
        <taxon>Desulfurococcales</taxon>
        <taxon>Pyrodictiaceae</taxon>
        <taxon>Pyrodictium</taxon>
    </lineage>
</organism>
<sequence>MVRVTSVKVSNELCAASTSNASVIDAYDSPVETIVRLSCKSIGLNLCRKAVPSLSRALRLIAMDLYAVYSGLGLDNIVVEEQRHKELGTILIAKRPGCGAAQLDIEYGDEGVMRIKVSCGEAIYECGIECQ</sequence>
<evidence type="ECO:0000313" key="1">
    <source>
        <dbReference type="EMBL" id="BES82027.1"/>
    </source>
</evidence>
<dbReference type="RefSeq" id="WP_338248948.1">
    <property type="nucleotide sequence ID" value="NZ_AP028907.1"/>
</dbReference>
<keyword evidence="2" id="KW-1185">Reference proteome</keyword>
<dbReference type="Proteomes" id="UP001341135">
    <property type="component" value="Chromosome"/>
</dbReference>
<dbReference type="GeneID" id="89289604"/>
<evidence type="ECO:0000313" key="2">
    <source>
        <dbReference type="Proteomes" id="UP001341135"/>
    </source>
</evidence>
<name>A0ABM8IWU5_9CREN</name>
<gene>
    <name evidence="1" type="ORF">PABY_15940</name>
</gene>
<reference evidence="1 2" key="1">
    <citation type="submission" date="2023-09" db="EMBL/GenBank/DDBJ databases">
        <title>Pyrofollis japonicus gen. nov. sp. nov., a novel member of the family Pyrodictiaceae isolated from the Iheya North hydrothermal field.</title>
        <authorList>
            <person name="Miyazaki U."/>
            <person name="Sanari M."/>
            <person name="Tame A."/>
            <person name="Kitajima M."/>
            <person name="Okamoto A."/>
            <person name="Sawayama S."/>
            <person name="Miyazaki J."/>
            <person name="Takai K."/>
            <person name="Nakagawa S."/>
        </authorList>
    </citation>
    <scope>NUCLEOTIDE SEQUENCE [LARGE SCALE GENOMIC DNA]</scope>
    <source>
        <strain evidence="1 2">AV2</strain>
    </source>
</reference>